<comment type="caution">
    <text evidence="1">The sequence shown here is derived from an EMBL/GenBank/DDBJ whole genome shotgun (WGS) entry which is preliminary data.</text>
</comment>
<accession>A0ABD5PL85</accession>
<dbReference type="InterPro" id="IPR053463">
    <property type="entry name" value="Brz_Regulator"/>
</dbReference>
<evidence type="ECO:0000313" key="2">
    <source>
        <dbReference type="Proteomes" id="UP001595898"/>
    </source>
</evidence>
<proteinExistence type="predicted"/>
<evidence type="ECO:0000313" key="1">
    <source>
        <dbReference type="EMBL" id="MFC4541164.1"/>
    </source>
</evidence>
<sequence length="66" mass="7247">MREWADTDCPVCDAPLRVGMPQGASVFGITTGPDPALETEIDADARRRRLTARCPDGHLAHVYYGF</sequence>
<keyword evidence="2" id="KW-1185">Reference proteome</keyword>
<gene>
    <name evidence="1" type="ORF">ACFO5R_04380</name>
</gene>
<protein>
    <submittedName>
        <fullName evidence="1">Uncharacterized protein</fullName>
    </submittedName>
</protein>
<organism evidence="1 2">
    <name type="scientific">Halosolutus amylolyticus</name>
    <dbReference type="NCBI Taxonomy" id="2932267"/>
    <lineage>
        <taxon>Archaea</taxon>
        <taxon>Methanobacteriati</taxon>
        <taxon>Methanobacteriota</taxon>
        <taxon>Stenosarchaea group</taxon>
        <taxon>Halobacteria</taxon>
        <taxon>Halobacteriales</taxon>
        <taxon>Natrialbaceae</taxon>
        <taxon>Halosolutus</taxon>
    </lineage>
</organism>
<dbReference type="AlphaFoldDB" id="A0ABD5PL85"/>
<dbReference type="Pfam" id="PF23454">
    <property type="entry name" value="Zn_ribbon_Brz"/>
    <property type="match status" value="1"/>
</dbReference>
<reference evidence="1 2" key="1">
    <citation type="journal article" date="2019" name="Int. J. Syst. Evol. Microbiol.">
        <title>The Global Catalogue of Microorganisms (GCM) 10K type strain sequencing project: providing services to taxonomists for standard genome sequencing and annotation.</title>
        <authorList>
            <consortium name="The Broad Institute Genomics Platform"/>
            <consortium name="The Broad Institute Genome Sequencing Center for Infectious Disease"/>
            <person name="Wu L."/>
            <person name="Ma J."/>
        </authorList>
    </citation>
    <scope>NUCLEOTIDE SEQUENCE [LARGE SCALE GENOMIC DNA]</scope>
    <source>
        <strain evidence="1 2">WLHS5</strain>
    </source>
</reference>
<dbReference type="Proteomes" id="UP001595898">
    <property type="component" value="Unassembled WGS sequence"/>
</dbReference>
<name>A0ABD5PL85_9EURY</name>
<dbReference type="EMBL" id="JBHSFA010000002">
    <property type="protein sequence ID" value="MFC4541164.1"/>
    <property type="molecule type" value="Genomic_DNA"/>
</dbReference>
<dbReference type="RefSeq" id="WP_250139306.1">
    <property type="nucleotide sequence ID" value="NZ_JALIQP010000001.1"/>
</dbReference>